<dbReference type="AlphaFoldDB" id="A0A835J0W4"/>
<dbReference type="EMBL" id="JADGMS010000019">
    <property type="protein sequence ID" value="KAF9661453.1"/>
    <property type="molecule type" value="Genomic_DNA"/>
</dbReference>
<reference evidence="1 2" key="1">
    <citation type="submission" date="2020-10" db="EMBL/GenBank/DDBJ databases">
        <title>Plant Genome Project.</title>
        <authorList>
            <person name="Zhang R.-G."/>
        </authorList>
    </citation>
    <scope>NUCLEOTIDE SEQUENCE [LARGE SCALE GENOMIC DNA]</scope>
    <source>
        <strain evidence="1">FAFU-HL-1</strain>
        <tissue evidence="1">Leaf</tissue>
    </source>
</reference>
<accession>A0A835J0W4</accession>
<proteinExistence type="predicted"/>
<keyword evidence="2" id="KW-1185">Reference proteome</keyword>
<sequence>MTPFQALYRHLPPTITHYHIGMSLINEVDQQLTTRDELLNLLKANLHAASNRMQQLGNSKRRDIEFQEGEWFFLNLHAYHQQSVVKRACKKLASRVAYEFKLPVEARIHPVFHVSLLKKKVGDEPLTTVKLPPMADNGEMRKEVVLEEKKSGLRVLDSMWGVCVLARNSNCSSPYYLAVRELMVGESFLQPTHGWDKGVEPAADSFIQALVGRKGNGDSFATVN</sequence>
<dbReference type="Proteomes" id="UP000657918">
    <property type="component" value="Unassembled WGS sequence"/>
</dbReference>
<evidence type="ECO:0000313" key="1">
    <source>
        <dbReference type="EMBL" id="KAF9661453.1"/>
    </source>
</evidence>
<organism evidence="1 2">
    <name type="scientific">Salix dunnii</name>
    <dbReference type="NCBI Taxonomy" id="1413687"/>
    <lineage>
        <taxon>Eukaryota</taxon>
        <taxon>Viridiplantae</taxon>
        <taxon>Streptophyta</taxon>
        <taxon>Embryophyta</taxon>
        <taxon>Tracheophyta</taxon>
        <taxon>Spermatophyta</taxon>
        <taxon>Magnoliopsida</taxon>
        <taxon>eudicotyledons</taxon>
        <taxon>Gunneridae</taxon>
        <taxon>Pentapetalae</taxon>
        <taxon>rosids</taxon>
        <taxon>fabids</taxon>
        <taxon>Malpighiales</taxon>
        <taxon>Salicaceae</taxon>
        <taxon>Saliceae</taxon>
        <taxon>Salix</taxon>
    </lineage>
</organism>
<dbReference type="OrthoDB" id="1000448at2759"/>
<dbReference type="PANTHER" id="PTHR46148">
    <property type="entry name" value="CHROMO DOMAIN-CONTAINING PROTEIN"/>
    <property type="match status" value="1"/>
</dbReference>
<comment type="caution">
    <text evidence="1">The sequence shown here is derived from an EMBL/GenBank/DDBJ whole genome shotgun (WGS) entry which is preliminary data.</text>
</comment>
<dbReference type="PANTHER" id="PTHR46148:SF52">
    <property type="entry name" value="OS04G0603800 PROTEIN"/>
    <property type="match status" value="1"/>
</dbReference>
<name>A0A835J0W4_9ROSI</name>
<evidence type="ECO:0000313" key="2">
    <source>
        <dbReference type="Proteomes" id="UP000657918"/>
    </source>
</evidence>
<protein>
    <submittedName>
        <fullName evidence="1">Uncharacterized protein</fullName>
    </submittedName>
</protein>
<gene>
    <name evidence="1" type="ORF">SADUNF_Sadunf19G0070500</name>
</gene>